<dbReference type="PANTHER" id="PTHR43772">
    <property type="entry name" value="ENDO-1,4-BETA-XYLANASE"/>
    <property type="match status" value="1"/>
</dbReference>
<dbReference type="SUPFAM" id="SSF63446">
    <property type="entry name" value="Type I dockerin domain"/>
    <property type="match status" value="1"/>
</dbReference>
<dbReference type="Gene3D" id="2.60.120.260">
    <property type="entry name" value="Galactose-binding domain-like"/>
    <property type="match status" value="1"/>
</dbReference>
<evidence type="ECO:0000256" key="3">
    <source>
        <dbReference type="ARBA" id="ARBA00022729"/>
    </source>
</evidence>
<dbReference type="SUPFAM" id="SSF49785">
    <property type="entry name" value="Galactose-binding domain-like"/>
    <property type="match status" value="1"/>
</dbReference>
<dbReference type="InterPro" id="IPR016134">
    <property type="entry name" value="Dockerin_dom"/>
</dbReference>
<dbReference type="Gene3D" id="2.115.10.20">
    <property type="entry name" value="Glycosyl hydrolase domain, family 43"/>
    <property type="match status" value="1"/>
</dbReference>
<dbReference type="InterPro" id="IPR008979">
    <property type="entry name" value="Galactose-bd-like_sf"/>
</dbReference>
<dbReference type="Proteomes" id="UP000253034">
    <property type="component" value="Unassembled WGS sequence"/>
</dbReference>
<feature type="site" description="Important for catalytic activity, responsible for pKa modulation of the active site Glu and correct orientation of both the proton donor and substrate" evidence="8">
    <location>
        <position position="159"/>
    </location>
</feature>
<evidence type="ECO:0000256" key="6">
    <source>
        <dbReference type="ARBA" id="ARBA00023295"/>
    </source>
</evidence>
<keyword evidence="6 9" id="KW-0326">Glycosidase</keyword>
<evidence type="ECO:0000259" key="11">
    <source>
        <dbReference type="PROSITE" id="PS51766"/>
    </source>
</evidence>
<dbReference type="CDD" id="cd14256">
    <property type="entry name" value="Dockerin_I"/>
    <property type="match status" value="1"/>
</dbReference>
<protein>
    <submittedName>
        <fullName evidence="12">Arabinoxylan arabinofuranohydrolase</fullName>
    </submittedName>
</protein>
<keyword evidence="4 9" id="KW-0378">Hydrolase</keyword>
<evidence type="ECO:0000256" key="1">
    <source>
        <dbReference type="ARBA" id="ARBA00009865"/>
    </source>
</evidence>
<dbReference type="InterPro" id="IPR006710">
    <property type="entry name" value="Glyco_hydro_43"/>
</dbReference>
<dbReference type="InterPro" id="IPR036439">
    <property type="entry name" value="Dockerin_dom_sf"/>
</dbReference>
<dbReference type="InterPro" id="IPR006584">
    <property type="entry name" value="Cellulose-bd_IV"/>
</dbReference>
<dbReference type="PROSITE" id="PS00018">
    <property type="entry name" value="EF_HAND_1"/>
    <property type="match status" value="2"/>
</dbReference>
<evidence type="ECO:0000256" key="8">
    <source>
        <dbReference type="PIRSR" id="PIRSR606710-2"/>
    </source>
</evidence>
<dbReference type="OrthoDB" id="9801455at2"/>
<dbReference type="PROSITE" id="PS51766">
    <property type="entry name" value="DOCKERIN"/>
    <property type="match status" value="1"/>
</dbReference>
<comment type="caution">
    <text evidence="12">The sequence shown here is derived from an EMBL/GenBank/DDBJ whole genome shotgun (WGS) entry which is preliminary data.</text>
</comment>
<evidence type="ECO:0000313" key="12">
    <source>
        <dbReference type="EMBL" id="RCX14852.1"/>
    </source>
</evidence>
<feature type="domain" description="CBM6" evidence="10">
    <location>
        <begin position="335"/>
        <end position="458"/>
    </location>
</feature>
<dbReference type="GO" id="GO:0004553">
    <property type="term" value="F:hydrolase activity, hydrolyzing O-glycosyl compounds"/>
    <property type="evidence" value="ECO:0007669"/>
    <property type="project" value="InterPro"/>
</dbReference>
<dbReference type="AlphaFoldDB" id="A0A369AZI9"/>
<dbReference type="GO" id="GO:0045493">
    <property type="term" value="P:xylan catabolic process"/>
    <property type="evidence" value="ECO:0007669"/>
    <property type="project" value="UniProtKB-KW"/>
</dbReference>
<accession>A0A369AZI9</accession>
<keyword evidence="3" id="KW-0732">Signal</keyword>
<sequence length="533" mass="57748">MLKKMKRLLILSVVCVMILTSGAITVFADYPIFYQRYTADPSALEANGRLYLYCSHDVYDSSRPGYIMNDITCISTDDLKNWTDHGEVFKASGWAGLSWAPSVVAKNNKYYMYYGNGGGGIGVAVSDSPTGPFKDALGKALVTNSTPGVDAPSGFWCFDPGAFVDDNGQAYLFFGGNGQSNIRVVKLNNDMISINGSASKLSAPRFFEAAHLHKYKGKYYFTYSSDFSQGAATIEYMVSDSPTSGFQHKGTVLANPPQNEGNNNHQSIVSYKGNWYIAYHNRALAAANGAPAGDARTYQRNVCLDRMEYNTDGTIKKVTITTNGLTQLKSVNPYITNEAETMAEEYGIQVENSTEGGRCVGYIQNGDWVKVKGVDFGTGATSFEARVGSATSGGNIELRLDSPTGKLIGTCAVSGTGGWQTWTTKTCNVSGATGVHDLYLKFTGGSDYLFNIDSWKFKAQSDPEYLVGDLNGDGSVNTTDYALMKMYLLGSIDVFPVENGIKAADLNSDGVINSLDFSIFKQYLLGIITKIPV</sequence>
<dbReference type="RefSeq" id="WP_114298285.1">
    <property type="nucleotide sequence ID" value="NZ_QPJT01000014.1"/>
</dbReference>
<dbReference type="SMART" id="SM00606">
    <property type="entry name" value="CBD_IV"/>
    <property type="match status" value="1"/>
</dbReference>
<dbReference type="Pfam" id="PF04616">
    <property type="entry name" value="Glyco_hydro_43"/>
    <property type="match status" value="1"/>
</dbReference>
<evidence type="ECO:0000256" key="9">
    <source>
        <dbReference type="RuleBase" id="RU361187"/>
    </source>
</evidence>
<gene>
    <name evidence="12" type="ORF">DFR58_11486</name>
</gene>
<keyword evidence="2" id="KW-0624">Polysaccharide degradation</keyword>
<dbReference type="Gene3D" id="1.10.1330.10">
    <property type="entry name" value="Dockerin domain"/>
    <property type="match status" value="1"/>
</dbReference>
<evidence type="ECO:0000256" key="5">
    <source>
        <dbReference type="ARBA" id="ARBA00023277"/>
    </source>
</evidence>
<evidence type="ECO:0000256" key="2">
    <source>
        <dbReference type="ARBA" id="ARBA00022651"/>
    </source>
</evidence>
<dbReference type="Pfam" id="PF00404">
    <property type="entry name" value="Dockerin_1"/>
    <property type="match status" value="1"/>
</dbReference>
<dbReference type="InterPro" id="IPR018247">
    <property type="entry name" value="EF_Hand_1_Ca_BS"/>
</dbReference>
<feature type="active site" description="Proton donor" evidence="7">
    <location>
        <position position="208"/>
    </location>
</feature>
<dbReference type="InterPro" id="IPR023296">
    <property type="entry name" value="Glyco_hydro_beta-prop_sf"/>
</dbReference>
<dbReference type="EMBL" id="QPJT01000014">
    <property type="protein sequence ID" value="RCX14852.1"/>
    <property type="molecule type" value="Genomic_DNA"/>
</dbReference>
<dbReference type="GO" id="GO:0030246">
    <property type="term" value="F:carbohydrate binding"/>
    <property type="evidence" value="ECO:0007669"/>
    <property type="project" value="InterPro"/>
</dbReference>
<dbReference type="PROSITE" id="PS51175">
    <property type="entry name" value="CBM6"/>
    <property type="match status" value="1"/>
</dbReference>
<evidence type="ECO:0000313" key="13">
    <source>
        <dbReference type="Proteomes" id="UP000253034"/>
    </source>
</evidence>
<organism evidence="12 13">
    <name type="scientific">Anaerobacterium chartisolvens</name>
    <dbReference type="NCBI Taxonomy" id="1297424"/>
    <lineage>
        <taxon>Bacteria</taxon>
        <taxon>Bacillati</taxon>
        <taxon>Bacillota</taxon>
        <taxon>Clostridia</taxon>
        <taxon>Eubacteriales</taxon>
        <taxon>Oscillospiraceae</taxon>
        <taxon>Anaerobacterium</taxon>
    </lineage>
</organism>
<keyword evidence="2" id="KW-0858">Xylan degradation</keyword>
<evidence type="ECO:0000256" key="7">
    <source>
        <dbReference type="PIRSR" id="PIRSR606710-1"/>
    </source>
</evidence>
<evidence type="ECO:0000259" key="10">
    <source>
        <dbReference type="PROSITE" id="PS51175"/>
    </source>
</evidence>
<reference evidence="12 13" key="1">
    <citation type="submission" date="2018-07" db="EMBL/GenBank/DDBJ databases">
        <title>Genomic Encyclopedia of Type Strains, Phase IV (KMG-IV): sequencing the most valuable type-strain genomes for metagenomic binning, comparative biology and taxonomic classification.</title>
        <authorList>
            <person name="Goeker M."/>
        </authorList>
    </citation>
    <scope>NUCLEOTIDE SEQUENCE [LARGE SCALE GENOMIC DNA]</scope>
    <source>
        <strain evidence="12 13">DSM 27016</strain>
    </source>
</reference>
<dbReference type="Pfam" id="PF03422">
    <property type="entry name" value="CBM_6"/>
    <property type="match status" value="1"/>
</dbReference>
<dbReference type="InterPro" id="IPR002105">
    <property type="entry name" value="Dockerin_1_rpt"/>
</dbReference>
<proteinExistence type="inferred from homology"/>
<name>A0A369AZI9_9FIRM</name>
<keyword evidence="5" id="KW-0119">Carbohydrate metabolism</keyword>
<feature type="domain" description="Dockerin" evidence="11">
    <location>
        <begin position="463"/>
        <end position="533"/>
    </location>
</feature>
<dbReference type="CDD" id="cd04084">
    <property type="entry name" value="CBM6_xylanase-like"/>
    <property type="match status" value="1"/>
</dbReference>
<dbReference type="InterPro" id="IPR005084">
    <property type="entry name" value="CBM6"/>
</dbReference>
<feature type="active site" description="Proton acceptor" evidence="7">
    <location>
        <position position="40"/>
    </location>
</feature>
<dbReference type="CDD" id="cd09003">
    <property type="entry name" value="GH43_XynD-like"/>
    <property type="match status" value="1"/>
</dbReference>
<keyword evidence="13" id="KW-1185">Reference proteome</keyword>
<dbReference type="InterPro" id="IPR052176">
    <property type="entry name" value="Glycosyl_Hydrlase_43_Enz"/>
</dbReference>
<evidence type="ECO:0000256" key="4">
    <source>
        <dbReference type="ARBA" id="ARBA00022801"/>
    </source>
</evidence>
<comment type="similarity">
    <text evidence="1 9">Belongs to the glycosyl hydrolase 43 family.</text>
</comment>
<dbReference type="PANTHER" id="PTHR43772:SF2">
    <property type="entry name" value="PUTATIVE (AFU_ORTHOLOGUE AFUA_2G04480)-RELATED"/>
    <property type="match status" value="1"/>
</dbReference>
<dbReference type="SUPFAM" id="SSF75005">
    <property type="entry name" value="Arabinanase/levansucrase/invertase"/>
    <property type="match status" value="1"/>
</dbReference>